<evidence type="ECO:0000313" key="3">
    <source>
        <dbReference type="Proteomes" id="UP000220251"/>
    </source>
</evidence>
<feature type="compositionally biased region" description="Low complexity" evidence="1">
    <location>
        <begin position="44"/>
        <end position="55"/>
    </location>
</feature>
<accession>A0A0H5DRD3</accession>
<feature type="region of interest" description="Disordered" evidence="1">
    <location>
        <begin position="1"/>
        <end position="110"/>
    </location>
</feature>
<sequence>MNPTENTSATSRARNHSEETKKQSSGKKTAPRKVNNLAQSTIDNSSSSNAQSQSSKFIQIGRKWKKKDTKGKSIGSATQTLLPQAEARQETETTPSLLSPSQRFESAPLTHKDPPLATFSYNYRALIEITQSTHKFQGLKKREQVEVLIQIGSILKRMDGQEGSVAANCVLQILKECRKGMSDSVLFVLTILSGKGFISQKLFRRQALLVLSNLSEDYEAHMYQICYVIRVLKEWSGKELPLHRDPLFVSVMQNTIDMEMKREGDLNRLITLFNCLENLSLLSTDDEEPNPLLEAFAKLPAKFIEIDTANAFKIITAALLQNSSPEDERALLEKARLCVELAREIEKTYIDPIDAKRLLFSIWDEIEGDNCSFDPLIHFPLFELAIALSRKKGLYNNTSPFLFVFGKETTPLIEKYVLRDNAIRSKLLMENLDRETRLVVFNELLQHSMESNSFADTQILLSLYWEMEGSRPDASFPEQLLPALIGMAANLPESLSEISEKLLIPAVLSPALTGAVERCPQLLLPLLETVARWPLARRCKEPVCELIASLARTQPGLFERDTPFCDLVLKILKEMPYEALERVGRALISGPLSERVEAHQGVIFIEETMLAALEPDRSSAQIERFLRFISETGHFPILIDRVPLDWLDSADIAAIGENFILHLLQKAVPEGSGTKRTALFLKALEQLRDPVSEEVLESMKEAGFLPPFLKREALKTVKHNALLRIFSKTLSTLVKPETTDEIKLRIGRPLIAEMVDFLEAERNKPTEQRAPIDCKTGIIPLVRFALRLNCQKSRALAFRILVLAYELKVAGPEFNENFERAAISWDFLKSHPEARQIFVDSIADLVKMKENKPDVSTLCRHLMKDREQEAYIDDRQLLALYQESKEVGRSTEIPSSMVPALVQRAAELSSSHPELSKNLLYSASKSREFHAAVRQTPDLIIVLLKTIIGWPGDKKGENNTLQVILSLIKEQPALYQPESESHSLFMRVLSNLPMDELLEAGFAAVALRHIQSETIQKGIEAVAATLFQSLLKANQPHQRGRFIQLLQSGRLLAPWLGKIPYSWLAKVQISDSAEEIVLFLFQQKAPPEKKDGLILEEAFSNCLRQVSSLTEESLGTIASLQYCPVFLQGSDNSQERRRSKIELLNKIAHALSHHSVSKEDRKKKGRLILKEMASLLEEHVQTGNLQFPKIAFEKDIYPLLALSNRLQDPLCIAYAFVILACCYRLSIAPQWDVRKLESHYENCIAHWKKISVDDEARTLFLTAIPILITNQNCKLKLLPLSKSLIEMGSQDAVEAGLSILDREIRKGLAPRSDLSRELKRIAPDLLDKAIENLSERSFTTLFPLLQLNNIGHILNSTTLQKKRNALVVSSLKLFQSTTPRDKLLAFSTLKTCQEWIELGDPSLEKLVECLTKLAVSLLEETGDETQFSECEQVVMGVAKIPLTRFGRFSNGSGHLALSLNLYKTYLTGLIQAFPSMENPFYLQCVLRVHLDKFFHRNIPHQIAENLIQELIQCPTPASQINRDNHFALVCHGIKEALRANCLREGGVAFTIPLRGMYPHAEGSRTVLIEALINIVLGALNHHSQNGQVYNTLFDLLFNFPKEEREAVSEILDNFPSKFARLASNQMVFIGQGGLQKMMIVAFALQLPIALICPNSDEDLEKKALEALDWLITHYCSQETPDFTEQAVMTMLWTYDMYLRRHLQSALPLFSKVLQSAKKFPMKAVHQIVGNQETELDFNFLDVMIHTGKMWEHIHQTRRYRPQEDYPLFKLLITSVTEELKRDASDNSAILIQIHTSLLIEAAAGVEMFNGSEEKLYTALEPLFDAYFDCLASSTSPKIFEATSKLCITLINSLPEKKKAAHQFIGRMIFSAAFRHGAINDYDNVLRRLMALIEEKM</sequence>
<evidence type="ECO:0000313" key="2">
    <source>
        <dbReference type="EMBL" id="CRX38743.1"/>
    </source>
</evidence>
<reference evidence="3" key="1">
    <citation type="submission" date="2015-06" db="EMBL/GenBank/DDBJ databases">
        <authorList>
            <person name="Bertelli C."/>
        </authorList>
    </citation>
    <scope>NUCLEOTIDE SEQUENCE [LARGE SCALE GENOMIC DNA]</scope>
    <source>
        <strain evidence="3">CRIB-30</strain>
    </source>
</reference>
<evidence type="ECO:0000256" key="1">
    <source>
        <dbReference type="SAM" id="MobiDB-lite"/>
    </source>
</evidence>
<protein>
    <submittedName>
        <fullName evidence="2">Uncharacterized protein</fullName>
    </submittedName>
</protein>
<dbReference type="EMBL" id="CWGJ01000019">
    <property type="protein sequence ID" value="CRX38743.1"/>
    <property type="molecule type" value="Genomic_DNA"/>
</dbReference>
<feature type="compositionally biased region" description="Polar residues" evidence="1">
    <location>
        <begin position="92"/>
        <end position="104"/>
    </location>
</feature>
<dbReference type="Proteomes" id="UP000220251">
    <property type="component" value="Unassembled WGS sequence"/>
</dbReference>
<organism evidence="2 3">
    <name type="scientific">Estrella lausannensis</name>
    <dbReference type="NCBI Taxonomy" id="483423"/>
    <lineage>
        <taxon>Bacteria</taxon>
        <taxon>Pseudomonadati</taxon>
        <taxon>Chlamydiota</taxon>
        <taxon>Chlamydiia</taxon>
        <taxon>Parachlamydiales</taxon>
        <taxon>Candidatus Criblamydiaceae</taxon>
        <taxon>Estrella</taxon>
    </lineage>
</organism>
<name>A0A0H5DRD3_9BACT</name>
<proteinExistence type="predicted"/>
<gene>
    <name evidence="2" type="ORF">ELAC_1407</name>
</gene>
<dbReference type="RefSeq" id="WP_098038607.1">
    <property type="nucleotide sequence ID" value="NZ_CWGJ01000019.1"/>
</dbReference>
<keyword evidence="3" id="KW-1185">Reference proteome</keyword>
<dbReference type="SUPFAM" id="SSF48371">
    <property type="entry name" value="ARM repeat"/>
    <property type="match status" value="1"/>
</dbReference>
<feature type="compositionally biased region" description="Polar residues" evidence="1">
    <location>
        <begin position="1"/>
        <end position="12"/>
    </location>
</feature>
<dbReference type="InterPro" id="IPR016024">
    <property type="entry name" value="ARM-type_fold"/>
</dbReference>